<proteinExistence type="predicted"/>
<accession>A0A935CF28</accession>
<dbReference type="AlphaFoldDB" id="A0A935CF28"/>
<dbReference type="PANTHER" id="PTHR41260">
    <property type="entry name" value="PROTEIN ECSC"/>
    <property type="match status" value="1"/>
</dbReference>
<evidence type="ECO:0000256" key="1">
    <source>
        <dbReference type="SAM" id="MobiDB-lite"/>
    </source>
</evidence>
<feature type="region of interest" description="Disordered" evidence="1">
    <location>
        <begin position="1"/>
        <end position="49"/>
    </location>
</feature>
<dbReference type="InterPro" id="IPR024787">
    <property type="entry name" value="EcsC"/>
</dbReference>
<sequence length="260" mass="26529">MTAAVARPSAARGRKDSVVGTFGKGESSELSSVPRGALERAADSESEGGLTKVATELVEKLLEVGIDGRGPVKSAHEVAVAARAEVRSDDAAIKVIIRKHVRAAAVGGFVTGLGGFVTMPVALPANVAEFYLIATRMVAAIADVRGYDVTDPQIRTAVLLTLVGVDANEVVKKAGSIPGVSFGPGGTLTALASQRLPGPALMVLNKAIGFRLVAQAGRTLLGRLGKAVPVVGGAIGAGVDGYLLSRIADGATREFPRRAD</sequence>
<dbReference type="EMBL" id="JADIXZ010000004">
    <property type="protein sequence ID" value="MBK6300636.1"/>
    <property type="molecule type" value="Genomic_DNA"/>
</dbReference>
<evidence type="ECO:0000313" key="2">
    <source>
        <dbReference type="EMBL" id="MBK6300636.1"/>
    </source>
</evidence>
<dbReference type="Pfam" id="PF12787">
    <property type="entry name" value="EcsC"/>
    <property type="match status" value="1"/>
</dbReference>
<evidence type="ECO:0000313" key="3">
    <source>
        <dbReference type="Proteomes" id="UP000718281"/>
    </source>
</evidence>
<gene>
    <name evidence="2" type="ORF">IPF40_06140</name>
</gene>
<dbReference type="PANTHER" id="PTHR41260:SF1">
    <property type="entry name" value="PROTEIN ECSC"/>
    <property type="match status" value="1"/>
</dbReference>
<comment type="caution">
    <text evidence="2">The sequence shown here is derived from an EMBL/GenBank/DDBJ whole genome shotgun (WGS) entry which is preliminary data.</text>
</comment>
<reference evidence="2 3" key="1">
    <citation type="submission" date="2020-10" db="EMBL/GenBank/DDBJ databases">
        <title>Connecting structure to function with the recovery of over 1000 high-quality activated sludge metagenome-assembled genomes encoding full-length rRNA genes using long-read sequencing.</title>
        <authorList>
            <person name="Singleton C.M."/>
            <person name="Petriglieri F."/>
            <person name="Kristensen J.M."/>
            <person name="Kirkegaard R.H."/>
            <person name="Michaelsen T.Y."/>
            <person name="Andersen M.H."/>
            <person name="Karst S.M."/>
            <person name="Dueholm M.S."/>
            <person name="Nielsen P.H."/>
            <person name="Albertsen M."/>
        </authorList>
    </citation>
    <scope>NUCLEOTIDE SEQUENCE [LARGE SCALE GENOMIC DNA]</scope>
    <source>
        <strain evidence="2">AalE_18-Q3-R2-46_BAT3C.188</strain>
    </source>
</reference>
<protein>
    <submittedName>
        <fullName evidence="2">EcsC family protein</fullName>
    </submittedName>
</protein>
<name>A0A935CF28_9MICO</name>
<organism evidence="2 3">
    <name type="scientific">Candidatus Phosphoribacter hodrii</name>
    <dbReference type="NCBI Taxonomy" id="2953743"/>
    <lineage>
        <taxon>Bacteria</taxon>
        <taxon>Bacillati</taxon>
        <taxon>Actinomycetota</taxon>
        <taxon>Actinomycetes</taxon>
        <taxon>Micrococcales</taxon>
        <taxon>Dermatophilaceae</taxon>
        <taxon>Candidatus Phosphoribacter</taxon>
    </lineage>
</organism>
<dbReference type="Proteomes" id="UP000718281">
    <property type="component" value="Unassembled WGS sequence"/>
</dbReference>